<sequence>MLKYGFILLLFCPLLSWAQYTISGKIINLYDKKPIAKASVFLSNTTVGSASGEDGSYTLSNVKPGQYDMVVSVVGYETFHKTVLISNNLNIPYIELTPKTVELNAVLVKPDPNWQQNYRLFKEEFFGRSPEAEQCKILNPEVLNLDFDKSKNELTASSNGYLEIENKALGYNIKYNLVELKRNYRSGITFYMGNTLFTDMQGKSSQQKKWRKARLNAYLGSSEHYFRSIISNTLTEAGFKTFPLLRRPNPQRKPDSLIKAKLKQFRMASLLNGTHNFQRNDSLNYWAEQNRLPKTVDYLVTKPLRVDSLVKRTDVKGIFALSYNEILYIVYIKKSDDGSLQNKPMNAPNNPATLMTIKEPYTFFDLNGIIINPTSFLYEGAWGTDRVAKLLPVDYDPAEKEHKP</sequence>
<comment type="caution">
    <text evidence="1">The sequence shown here is derived from an EMBL/GenBank/DDBJ whole genome shotgun (WGS) entry which is preliminary data.</text>
</comment>
<dbReference type="SUPFAM" id="SSF49464">
    <property type="entry name" value="Carboxypeptidase regulatory domain-like"/>
    <property type="match status" value="1"/>
</dbReference>
<accession>A0ABU3GTP1</accession>
<evidence type="ECO:0000313" key="2">
    <source>
        <dbReference type="Proteomes" id="UP001258315"/>
    </source>
</evidence>
<protein>
    <recommendedName>
        <fullName evidence="3">Carboxypeptidase-like regulatory domain-containing protein</fullName>
    </recommendedName>
</protein>
<dbReference type="Pfam" id="PF13715">
    <property type="entry name" value="CarbopepD_reg_2"/>
    <property type="match status" value="1"/>
</dbReference>
<dbReference type="RefSeq" id="WP_311949931.1">
    <property type="nucleotide sequence ID" value="NZ_JAVLVU010000001.1"/>
</dbReference>
<reference evidence="2" key="1">
    <citation type="submission" date="2023-07" db="EMBL/GenBank/DDBJ databases">
        <title>Functional and genomic diversity of the sorghum phyllosphere microbiome.</title>
        <authorList>
            <person name="Shade A."/>
        </authorList>
    </citation>
    <scope>NUCLEOTIDE SEQUENCE [LARGE SCALE GENOMIC DNA]</scope>
    <source>
        <strain evidence="2">SORGH_AS_0422</strain>
    </source>
</reference>
<dbReference type="Gene3D" id="2.60.40.1120">
    <property type="entry name" value="Carboxypeptidase-like, regulatory domain"/>
    <property type="match status" value="1"/>
</dbReference>
<keyword evidence="2" id="KW-1185">Reference proteome</keyword>
<evidence type="ECO:0008006" key="3">
    <source>
        <dbReference type="Google" id="ProtNLM"/>
    </source>
</evidence>
<evidence type="ECO:0000313" key="1">
    <source>
        <dbReference type="EMBL" id="MDT3403148.1"/>
    </source>
</evidence>
<dbReference type="InterPro" id="IPR008969">
    <property type="entry name" value="CarboxyPept-like_regulatory"/>
</dbReference>
<name>A0ABU3GTP1_9SPHI</name>
<dbReference type="EMBL" id="JAVLVU010000001">
    <property type="protein sequence ID" value="MDT3403148.1"/>
    <property type="molecule type" value="Genomic_DNA"/>
</dbReference>
<organism evidence="1 2">
    <name type="scientific">Mucilaginibacter terrae</name>
    <dbReference type="NCBI Taxonomy" id="1955052"/>
    <lineage>
        <taxon>Bacteria</taxon>
        <taxon>Pseudomonadati</taxon>
        <taxon>Bacteroidota</taxon>
        <taxon>Sphingobacteriia</taxon>
        <taxon>Sphingobacteriales</taxon>
        <taxon>Sphingobacteriaceae</taxon>
        <taxon>Mucilaginibacter</taxon>
    </lineage>
</organism>
<gene>
    <name evidence="1" type="ORF">QE417_002220</name>
</gene>
<proteinExistence type="predicted"/>
<dbReference type="Proteomes" id="UP001258315">
    <property type="component" value="Unassembled WGS sequence"/>
</dbReference>